<dbReference type="PANTHER" id="PTHR48081:SF26">
    <property type="entry name" value="ALPHA_BETA HYDROLASE FOLD-3 DOMAIN-CONTAINING PROTEIN"/>
    <property type="match status" value="1"/>
</dbReference>
<dbReference type="EMBL" id="LN868507">
    <property type="protein sequence ID" value="CRX79085.1"/>
    <property type="molecule type" value="Genomic_DNA"/>
</dbReference>
<accession>A0A0H5FTR0</accession>
<dbReference type="Pfam" id="PF07859">
    <property type="entry name" value="Abhydrolase_3"/>
    <property type="match status" value="1"/>
</dbReference>
<dbReference type="InterPro" id="IPR002168">
    <property type="entry name" value="Lipase_GDXG_HIS_AS"/>
</dbReference>
<comment type="similarity">
    <text evidence="1">Belongs to the 'GDXG' lipolytic enzyme family.</text>
</comment>
<dbReference type="PROSITE" id="PS01173">
    <property type="entry name" value="LIPASE_GDXG_HIS"/>
    <property type="match status" value="1"/>
</dbReference>
<dbReference type="InterPro" id="IPR013094">
    <property type="entry name" value="AB_hydrolase_3"/>
</dbReference>
<keyword evidence="2" id="KW-0378">Hydrolase</keyword>
<proteinExistence type="inferred from homology"/>
<dbReference type="Gene3D" id="3.40.50.1820">
    <property type="entry name" value="alpha/beta hydrolase"/>
    <property type="match status" value="1"/>
</dbReference>
<organism evidence="4">
    <name type="scientific">Leucosporidium scottii</name>
    <dbReference type="NCBI Taxonomy" id="5278"/>
    <lineage>
        <taxon>Eukaryota</taxon>
        <taxon>Fungi</taxon>
        <taxon>Dikarya</taxon>
        <taxon>Basidiomycota</taxon>
        <taxon>Pucciniomycotina</taxon>
        <taxon>Microbotryomycetes</taxon>
        <taxon>Leucosporidiales</taxon>
        <taxon>Leucosporidium</taxon>
    </lineage>
</organism>
<gene>
    <name evidence="4" type="ORF">ls5930a1_00121</name>
</gene>
<name>A0A0H5FTR0_9BASI</name>
<evidence type="ECO:0000259" key="3">
    <source>
        <dbReference type="Pfam" id="PF07859"/>
    </source>
</evidence>
<dbReference type="PANTHER" id="PTHR48081">
    <property type="entry name" value="AB HYDROLASE SUPERFAMILY PROTEIN C4A8.06C"/>
    <property type="match status" value="1"/>
</dbReference>
<sequence length="409" mass="45081">MQASRRRLKVIESLNPKNGVCSEVLEIPVKRRGLTGLLAEVDEEEDGSRTVPAEWQVHNEVWGKASDRVLLYFHGGAFTLMNPRSHRPLTLLMSKQLGVRVLSVDYRLSPEVQYPSALHDAVAAYQYLTEDLKIPSSNIFVSGDSAGGNLSLALMLYLRDQRMERLGGAILLSPWSDMTASMQSWESNAHIDYLSLPPGDSKFSPPHLYLGEDYATNVVHPYVSPAITDLSSLPPLLIQAGGAETLRDEISLLALRAAAAGVEVDHQIWQAGIHVAQAFVKNDISPASLKEMARWAERQPAPLSGAGDFSKVDRLLEAAWKKRRSTLEAKGVKVLEEREEVARVPSFIFEGVKEAAPELACRKDGHEALRKAVEEVRNAGTQDVTTIFKARRNPEALGWLGTVRGALHL</sequence>
<evidence type="ECO:0000256" key="2">
    <source>
        <dbReference type="ARBA" id="ARBA00022801"/>
    </source>
</evidence>
<evidence type="ECO:0000313" key="4">
    <source>
        <dbReference type="EMBL" id="CRX79085.1"/>
    </source>
</evidence>
<dbReference type="InterPro" id="IPR029058">
    <property type="entry name" value="AB_hydrolase_fold"/>
</dbReference>
<dbReference type="InterPro" id="IPR050300">
    <property type="entry name" value="GDXG_lipolytic_enzyme"/>
</dbReference>
<evidence type="ECO:0000256" key="1">
    <source>
        <dbReference type="ARBA" id="ARBA00010515"/>
    </source>
</evidence>
<reference evidence="4" key="1">
    <citation type="submission" date="2015-06" db="EMBL/GenBank/DDBJ databases">
        <title>Genetic Architecture Underlying Mating-Type Determination in the Yeast Leucosporidium scottii and the Evolution of Mating Systems in Basidiomycetes.</title>
        <authorList>
            <person name="Maia T.M."/>
            <person name="Lopes S."/>
            <person name="Almeida J.M.G.C.F."/>
            <person name="Rosa L.H."/>
            <person name="Sampaio J.P."/>
            <person name="Goncalves P."/>
            <person name="Coelho M.A."/>
        </authorList>
    </citation>
    <scope>NUCLEOTIDE SEQUENCE</scope>
</reference>
<dbReference type="SUPFAM" id="SSF53474">
    <property type="entry name" value="alpha/beta-Hydrolases"/>
    <property type="match status" value="1"/>
</dbReference>
<dbReference type="AlphaFoldDB" id="A0A0H5FTR0"/>
<feature type="domain" description="Alpha/beta hydrolase fold-3" evidence="3">
    <location>
        <begin position="70"/>
        <end position="276"/>
    </location>
</feature>
<protein>
    <recommendedName>
        <fullName evidence="3">Alpha/beta hydrolase fold-3 domain-containing protein</fullName>
    </recommendedName>
</protein>
<dbReference type="GO" id="GO:0016787">
    <property type="term" value="F:hydrolase activity"/>
    <property type="evidence" value="ECO:0007669"/>
    <property type="project" value="UniProtKB-KW"/>
</dbReference>